<reference evidence="2 3" key="1">
    <citation type="submission" date="2020-03" db="EMBL/GenBank/DDBJ databases">
        <authorList>
            <person name="Zhang Z."/>
            <person name="Guo Z."/>
            <person name="Hou Q."/>
            <person name="Shen X."/>
        </authorList>
    </citation>
    <scope>NUCLEOTIDE SEQUENCE [LARGE SCALE GENOMIC DNA]</scope>
    <source>
        <strain evidence="2 3">HBUAS51329</strain>
    </source>
</reference>
<dbReference type="InterPro" id="IPR000182">
    <property type="entry name" value="GNAT_dom"/>
</dbReference>
<sequence>MIKWTTSRLDGLSTENLYKVAYERIRTFVVAQQRVYQEIDEVDAVAHHIMGFQGSRLVAYARVFVEQGAVTFGRVLTIPEVRGQGVGRQLVVQIEAEIQRDYAGLPISIEAQVDKRGFYEKFGYQATGDVFEFNGTPHIRMTKRAMKLAE</sequence>
<dbReference type="EMBL" id="JAAVSD010000042">
    <property type="protein sequence ID" value="NLR30656.1"/>
    <property type="molecule type" value="Genomic_DNA"/>
</dbReference>
<dbReference type="Proteomes" id="UP000707477">
    <property type="component" value="Unassembled WGS sequence"/>
</dbReference>
<accession>A0ABX1L6G8</accession>
<evidence type="ECO:0000313" key="3">
    <source>
        <dbReference type="Proteomes" id="UP000707477"/>
    </source>
</evidence>
<dbReference type="Pfam" id="PF13673">
    <property type="entry name" value="Acetyltransf_10"/>
    <property type="match status" value="1"/>
</dbReference>
<name>A0ABX1L6G8_9LACO</name>
<keyword evidence="3" id="KW-1185">Reference proteome</keyword>
<protein>
    <submittedName>
        <fullName evidence="2">GNAT family N-acetyltransferase</fullName>
    </submittedName>
</protein>
<evidence type="ECO:0000313" key="2">
    <source>
        <dbReference type="EMBL" id="NLR30656.1"/>
    </source>
</evidence>
<gene>
    <name evidence="2" type="ORF">HEQ44_10745</name>
</gene>
<dbReference type="Gene3D" id="3.40.630.30">
    <property type="match status" value="1"/>
</dbReference>
<dbReference type="CDD" id="cd04301">
    <property type="entry name" value="NAT_SF"/>
    <property type="match status" value="1"/>
</dbReference>
<comment type="caution">
    <text evidence="2">The sequence shown here is derived from an EMBL/GenBank/DDBJ whole genome shotgun (WGS) entry which is preliminary data.</text>
</comment>
<dbReference type="SUPFAM" id="SSF55729">
    <property type="entry name" value="Acyl-CoA N-acyltransferases (Nat)"/>
    <property type="match status" value="1"/>
</dbReference>
<dbReference type="PROSITE" id="PS51186">
    <property type="entry name" value="GNAT"/>
    <property type="match status" value="1"/>
</dbReference>
<evidence type="ECO:0000259" key="1">
    <source>
        <dbReference type="PROSITE" id="PS51186"/>
    </source>
</evidence>
<organism evidence="2 3">
    <name type="scientific">Levilactobacillus tujiorum</name>
    <dbReference type="NCBI Taxonomy" id="2912243"/>
    <lineage>
        <taxon>Bacteria</taxon>
        <taxon>Bacillati</taxon>
        <taxon>Bacillota</taxon>
        <taxon>Bacilli</taxon>
        <taxon>Lactobacillales</taxon>
        <taxon>Lactobacillaceae</taxon>
        <taxon>Levilactobacillus</taxon>
    </lineage>
</organism>
<dbReference type="RefSeq" id="WP_168850431.1">
    <property type="nucleotide sequence ID" value="NZ_JAAVSD010000042.1"/>
</dbReference>
<dbReference type="InterPro" id="IPR016181">
    <property type="entry name" value="Acyl_CoA_acyltransferase"/>
</dbReference>
<feature type="domain" description="N-acetyltransferase" evidence="1">
    <location>
        <begin position="7"/>
        <end position="146"/>
    </location>
</feature>
<proteinExistence type="predicted"/>